<dbReference type="Proteomes" id="UP000649799">
    <property type="component" value="Unassembled WGS sequence"/>
</dbReference>
<evidence type="ECO:0000313" key="1">
    <source>
        <dbReference type="EMBL" id="NHE55379.1"/>
    </source>
</evidence>
<dbReference type="RefSeq" id="WP_166142238.1">
    <property type="nucleotide sequence ID" value="NZ_JAANYN010000001.1"/>
</dbReference>
<dbReference type="EMBL" id="JAANYN010000001">
    <property type="protein sequence ID" value="NHE55379.1"/>
    <property type="molecule type" value="Genomic_DNA"/>
</dbReference>
<sequence length="89" mass="10286">MNITIEKINLGKLNNVSKITLDKEGQLYTPTKGAAVFLSVLTKDFSLIAEYHFQSMDARPPFHFSKDGKLWLFENLEDEMGFVRMDITW</sequence>
<comment type="caution">
    <text evidence="1">The sequence shown here is derived from an EMBL/GenBank/DDBJ whole genome shotgun (WGS) entry which is preliminary data.</text>
</comment>
<protein>
    <submittedName>
        <fullName evidence="1">Uncharacterized protein</fullName>
    </submittedName>
</protein>
<reference evidence="1 2" key="1">
    <citation type="submission" date="2020-03" db="EMBL/GenBank/DDBJ databases">
        <title>Cyclobacterium plantarum sp. nov., a marine bacterium isolated from a coastal-marine wetland.</title>
        <authorList>
            <person name="Sanchez-Porro C."/>
            <person name="Ventosa A."/>
            <person name="Amoozegar M."/>
        </authorList>
    </citation>
    <scope>NUCLEOTIDE SEQUENCE [LARGE SCALE GENOMIC DNA]</scope>
    <source>
        <strain evidence="1 2">GBPx2</strain>
    </source>
</reference>
<gene>
    <name evidence="1" type="ORF">G9Q97_00960</name>
</gene>
<keyword evidence="2" id="KW-1185">Reference proteome</keyword>
<name>A0ABX0H0R2_9BACT</name>
<organism evidence="1 2">
    <name type="scientific">Cyclobacterium plantarum</name>
    <dbReference type="NCBI Taxonomy" id="2716263"/>
    <lineage>
        <taxon>Bacteria</taxon>
        <taxon>Pseudomonadati</taxon>
        <taxon>Bacteroidota</taxon>
        <taxon>Cytophagia</taxon>
        <taxon>Cytophagales</taxon>
        <taxon>Cyclobacteriaceae</taxon>
        <taxon>Cyclobacterium</taxon>
    </lineage>
</organism>
<evidence type="ECO:0000313" key="2">
    <source>
        <dbReference type="Proteomes" id="UP000649799"/>
    </source>
</evidence>
<accession>A0ABX0H0R2</accession>
<proteinExistence type="predicted"/>